<feature type="region of interest" description="Disordered" evidence="1">
    <location>
        <begin position="204"/>
        <end position="229"/>
    </location>
</feature>
<comment type="caution">
    <text evidence="2">The sequence shown here is derived from an EMBL/GenBank/DDBJ whole genome shotgun (WGS) entry which is preliminary data.</text>
</comment>
<dbReference type="Proteomes" id="UP000570595">
    <property type="component" value="Unassembled WGS sequence"/>
</dbReference>
<reference evidence="2 3" key="1">
    <citation type="submission" date="2020-04" db="EMBL/GenBank/DDBJ databases">
        <title>Perkinsus olseni comparative genomics.</title>
        <authorList>
            <person name="Bogema D.R."/>
        </authorList>
    </citation>
    <scope>NUCLEOTIDE SEQUENCE [LARGE SCALE GENOMIC DNA]</scope>
    <source>
        <strain evidence="2">ATCC PRA-179</strain>
    </source>
</reference>
<dbReference type="GO" id="GO:0008270">
    <property type="term" value="F:zinc ion binding"/>
    <property type="evidence" value="ECO:0007669"/>
    <property type="project" value="InterPro"/>
</dbReference>
<name>A0A7J6KR23_PEROL</name>
<dbReference type="EMBL" id="JABAHT010001280">
    <property type="protein sequence ID" value="KAF4649557.1"/>
    <property type="molecule type" value="Genomic_DNA"/>
</dbReference>
<accession>A0A7J6KR23</accession>
<gene>
    <name evidence="2" type="primary">PNMA2_1</name>
    <name evidence="2" type="ORF">FOZ61_001200</name>
</gene>
<feature type="region of interest" description="Disordered" evidence="1">
    <location>
        <begin position="266"/>
        <end position="295"/>
    </location>
</feature>
<dbReference type="AlphaFoldDB" id="A0A7J6KR23"/>
<dbReference type="OrthoDB" id="442482at2759"/>
<dbReference type="PANTHER" id="PTHR46888">
    <property type="entry name" value="ZINC KNUCKLE DOMAINCONTAINING PROTEIN-RELATED"/>
    <property type="match status" value="1"/>
</dbReference>
<dbReference type="InterPro" id="IPR036875">
    <property type="entry name" value="Znf_CCHC_sf"/>
</dbReference>
<evidence type="ECO:0000313" key="2">
    <source>
        <dbReference type="EMBL" id="KAF4649557.1"/>
    </source>
</evidence>
<protein>
    <submittedName>
        <fullName evidence="2">Paraneoplastic Ma antigen</fullName>
    </submittedName>
</protein>
<proteinExistence type="predicted"/>
<sequence>MDPSLYFALPESFDPLTSPLDFDQWVRKFKACATANKWEDDDQLKHLPPLLRGDAWIVYDELKPNEKDTMANLVKNLSHKLNIATQMQSSEQLYRRTLDPGSESLLTYQNDIKRLAHRAYPDMTADQVAPIILTAFIRGLRGHSMSLARKVRNANPKTLQLALEKAQFLLSDPFEDGDVPRESELLAVKRGAYEAALDGGFGADEKAPDSLLQKSTSTTASTPHEEAGDTPSWIFTLVSALRRDDRRCNYCGKIGHLEAYCFKKQRDKGRGPVQKRPRREDARDEKSNEGVSGDYPRTMGATCGYCLRKNHTEDQCQTKKKALALKSQVEQGN</sequence>
<dbReference type="SUPFAM" id="SSF57756">
    <property type="entry name" value="Retrovirus zinc finger-like domains"/>
    <property type="match status" value="1"/>
</dbReference>
<evidence type="ECO:0000256" key="1">
    <source>
        <dbReference type="SAM" id="MobiDB-lite"/>
    </source>
</evidence>
<dbReference type="PANTHER" id="PTHR46888:SF1">
    <property type="entry name" value="RIBONUCLEASE H"/>
    <property type="match status" value="1"/>
</dbReference>
<feature type="compositionally biased region" description="Polar residues" evidence="1">
    <location>
        <begin position="212"/>
        <end position="222"/>
    </location>
</feature>
<dbReference type="GO" id="GO:0003676">
    <property type="term" value="F:nucleic acid binding"/>
    <property type="evidence" value="ECO:0007669"/>
    <property type="project" value="InterPro"/>
</dbReference>
<feature type="compositionally biased region" description="Basic and acidic residues" evidence="1">
    <location>
        <begin position="278"/>
        <end position="288"/>
    </location>
</feature>
<evidence type="ECO:0000313" key="3">
    <source>
        <dbReference type="Proteomes" id="UP000570595"/>
    </source>
</evidence>
<feature type="compositionally biased region" description="Basic residues" evidence="1">
    <location>
        <begin position="266"/>
        <end position="277"/>
    </location>
</feature>
<organism evidence="2 3">
    <name type="scientific">Perkinsus olseni</name>
    <name type="common">Perkinsus atlanticus</name>
    <dbReference type="NCBI Taxonomy" id="32597"/>
    <lineage>
        <taxon>Eukaryota</taxon>
        <taxon>Sar</taxon>
        <taxon>Alveolata</taxon>
        <taxon>Perkinsozoa</taxon>
        <taxon>Perkinsea</taxon>
        <taxon>Perkinsida</taxon>
        <taxon>Perkinsidae</taxon>
        <taxon>Perkinsus</taxon>
    </lineage>
</organism>